<dbReference type="InterPro" id="IPR012677">
    <property type="entry name" value="Nucleotide-bd_a/b_plait_sf"/>
</dbReference>
<evidence type="ECO:0000256" key="3">
    <source>
        <dbReference type="PROSITE-ProRule" id="PRU00176"/>
    </source>
</evidence>
<evidence type="ECO:0000259" key="4">
    <source>
        <dbReference type="PROSITE" id="PS50102"/>
    </source>
</evidence>
<dbReference type="Pfam" id="PF00076">
    <property type="entry name" value="RRM_1"/>
    <property type="match status" value="1"/>
</dbReference>
<comment type="caution">
    <text evidence="5">The sequence shown here is derived from an EMBL/GenBank/DDBJ whole genome shotgun (WGS) entry which is preliminary data.</text>
</comment>
<dbReference type="Proteomes" id="UP000708148">
    <property type="component" value="Unassembled WGS sequence"/>
</dbReference>
<dbReference type="OrthoDB" id="410044at2759"/>
<dbReference type="InterPro" id="IPR035979">
    <property type="entry name" value="RBD_domain_sf"/>
</dbReference>
<name>A0A8S1IVG5_9CHLO</name>
<evidence type="ECO:0000313" key="5">
    <source>
        <dbReference type="EMBL" id="CAD7695260.1"/>
    </source>
</evidence>
<dbReference type="SMART" id="SM00360">
    <property type="entry name" value="RRM"/>
    <property type="match status" value="1"/>
</dbReference>
<dbReference type="Gene3D" id="3.30.70.330">
    <property type="match status" value="1"/>
</dbReference>
<dbReference type="PROSITE" id="PS50102">
    <property type="entry name" value="RRM"/>
    <property type="match status" value="1"/>
</dbReference>
<dbReference type="EMBL" id="CAJHUC010000325">
    <property type="protein sequence ID" value="CAD7695260.1"/>
    <property type="molecule type" value="Genomic_DNA"/>
</dbReference>
<dbReference type="PANTHER" id="PTHR24012">
    <property type="entry name" value="RNA BINDING PROTEIN"/>
    <property type="match status" value="1"/>
</dbReference>
<feature type="domain" description="RRM" evidence="4">
    <location>
        <begin position="16"/>
        <end position="95"/>
    </location>
</feature>
<dbReference type="InterPro" id="IPR000504">
    <property type="entry name" value="RRM_dom"/>
</dbReference>
<sequence>MREDAGDRNARVCGEPKIFIGQIPMECSQEDVLALFRRFGNVKSASLMTHADGRSKGCAMVLYDKWSEAEAAMESTNGNACLGEDRALVVNFADPPKRGGGAPPIAPKTLFVGQVSSDPPPNALPRCQCCQCCGRLPCVRMSVCVGVRVKLLQPCTQCIPSREQRGCAGRMVGRRTAQALFVVGVCVRVCAGVCGCVRVWRACVCPYCSVSSRLHVR</sequence>
<keyword evidence="2 3" id="KW-0694">RNA-binding</keyword>
<accession>A0A8S1IVG5</accession>
<protein>
    <recommendedName>
        <fullName evidence="4">RRM domain-containing protein</fullName>
    </recommendedName>
</protein>
<evidence type="ECO:0000313" key="6">
    <source>
        <dbReference type="Proteomes" id="UP000708148"/>
    </source>
</evidence>
<dbReference type="SUPFAM" id="SSF54928">
    <property type="entry name" value="RNA-binding domain, RBD"/>
    <property type="match status" value="1"/>
</dbReference>
<keyword evidence="6" id="KW-1185">Reference proteome</keyword>
<gene>
    <name evidence="5" type="ORF">OSTQU699_LOCUS621</name>
</gene>
<dbReference type="GO" id="GO:0003723">
    <property type="term" value="F:RNA binding"/>
    <property type="evidence" value="ECO:0007669"/>
    <property type="project" value="UniProtKB-UniRule"/>
</dbReference>
<evidence type="ECO:0000256" key="1">
    <source>
        <dbReference type="ARBA" id="ARBA00022737"/>
    </source>
</evidence>
<proteinExistence type="predicted"/>
<keyword evidence="1" id="KW-0677">Repeat</keyword>
<organism evidence="5 6">
    <name type="scientific">Ostreobium quekettii</name>
    <dbReference type="NCBI Taxonomy" id="121088"/>
    <lineage>
        <taxon>Eukaryota</taxon>
        <taxon>Viridiplantae</taxon>
        <taxon>Chlorophyta</taxon>
        <taxon>core chlorophytes</taxon>
        <taxon>Ulvophyceae</taxon>
        <taxon>TCBD clade</taxon>
        <taxon>Bryopsidales</taxon>
        <taxon>Ostreobineae</taxon>
        <taxon>Ostreobiaceae</taxon>
        <taxon>Ostreobium</taxon>
    </lineage>
</organism>
<dbReference type="AlphaFoldDB" id="A0A8S1IVG5"/>
<evidence type="ECO:0000256" key="2">
    <source>
        <dbReference type="ARBA" id="ARBA00022884"/>
    </source>
</evidence>
<reference evidence="5" key="1">
    <citation type="submission" date="2020-12" db="EMBL/GenBank/DDBJ databases">
        <authorList>
            <person name="Iha C."/>
        </authorList>
    </citation>
    <scope>NUCLEOTIDE SEQUENCE</scope>
</reference>
<dbReference type="CDD" id="cd00590">
    <property type="entry name" value="RRM_SF"/>
    <property type="match status" value="1"/>
</dbReference>